<accession>A0ABU5NEC7</accession>
<organism evidence="1 2">
    <name type="scientific">Candidatus Megaera venefica</name>
    <dbReference type="NCBI Taxonomy" id="2055910"/>
    <lineage>
        <taxon>Bacteria</taxon>
        <taxon>Pseudomonadati</taxon>
        <taxon>Pseudomonadota</taxon>
        <taxon>Alphaproteobacteria</taxon>
        <taxon>Rickettsiales</taxon>
        <taxon>Rickettsiaceae</taxon>
        <taxon>Candidatus Megaera</taxon>
    </lineage>
</organism>
<dbReference type="PANTHER" id="PTHR11669:SF8">
    <property type="entry name" value="DNA POLYMERASE III SUBUNIT DELTA"/>
    <property type="match status" value="1"/>
</dbReference>
<sequence>MDDALVELNDFISSNLLNSKVESHPDYMYVRKIDNKTKNISVDQIRLMQKFLYKTSVITGKKVAVIYAADQMNINAANSCLKILEDTPDNTYIFLVTNNAASVIPTIRSRCAKINYHYNLLPGKETDVKFLKPLNKKVSITEKLQFIAQFGYKDRDLWMQFSVSMEELMAKFCKKIAGLNVDLSELELSILAQFRSNSPYYLQMKYDQIRKITDDTNLFDLDLRSSCLLLIDKFRS</sequence>
<dbReference type="SUPFAM" id="SSF52540">
    <property type="entry name" value="P-loop containing nucleoside triphosphate hydrolases"/>
    <property type="match status" value="1"/>
</dbReference>
<dbReference type="InterPro" id="IPR050238">
    <property type="entry name" value="DNA_Rep/Repair_Clamp_Loader"/>
</dbReference>
<dbReference type="EMBL" id="JARJFB010000164">
    <property type="protein sequence ID" value="MEA0971533.1"/>
    <property type="molecule type" value="Genomic_DNA"/>
</dbReference>
<name>A0ABU5NEC7_9RICK</name>
<protein>
    <submittedName>
        <fullName evidence="1">DNA polymerase III subunit delta</fullName>
    </submittedName>
</protein>
<keyword evidence="2" id="KW-1185">Reference proteome</keyword>
<dbReference type="Pfam" id="PF13177">
    <property type="entry name" value="DNA_pol3_delta2"/>
    <property type="match status" value="1"/>
</dbReference>
<dbReference type="Gene3D" id="3.40.50.300">
    <property type="entry name" value="P-loop containing nucleotide triphosphate hydrolases"/>
    <property type="match status" value="1"/>
</dbReference>
<comment type="caution">
    <text evidence="1">The sequence shown here is derived from an EMBL/GenBank/DDBJ whole genome shotgun (WGS) entry which is preliminary data.</text>
</comment>
<proteinExistence type="predicted"/>
<dbReference type="PANTHER" id="PTHR11669">
    <property type="entry name" value="REPLICATION FACTOR C / DNA POLYMERASE III GAMMA-TAU SUBUNIT"/>
    <property type="match status" value="1"/>
</dbReference>
<dbReference type="Proteomes" id="UP001291687">
    <property type="component" value="Unassembled WGS sequence"/>
</dbReference>
<evidence type="ECO:0000313" key="1">
    <source>
        <dbReference type="EMBL" id="MEA0971533.1"/>
    </source>
</evidence>
<dbReference type="InterPro" id="IPR027417">
    <property type="entry name" value="P-loop_NTPase"/>
</dbReference>
<gene>
    <name evidence="1" type="ORF">Megvenef_01513</name>
</gene>
<reference evidence="1 2" key="1">
    <citation type="submission" date="2023-03" db="EMBL/GenBank/DDBJ databases">
        <title>Host association and intracellularity evolved multiple times independently in the Rickettsiales.</title>
        <authorList>
            <person name="Castelli M."/>
            <person name="Nardi T."/>
            <person name="Gammuto L."/>
            <person name="Bellinzona G."/>
            <person name="Sabaneyeva E."/>
            <person name="Potekhin A."/>
            <person name="Serra V."/>
            <person name="Petroni G."/>
            <person name="Sassera D."/>
        </authorList>
    </citation>
    <scope>NUCLEOTIDE SEQUENCE [LARGE SCALE GENOMIC DNA]</scope>
    <source>
        <strain evidence="1 2">Sr 2-6</strain>
    </source>
</reference>
<evidence type="ECO:0000313" key="2">
    <source>
        <dbReference type="Proteomes" id="UP001291687"/>
    </source>
</evidence>